<evidence type="ECO:0000256" key="1">
    <source>
        <dbReference type="ARBA" id="ARBA00004141"/>
    </source>
</evidence>
<feature type="transmembrane region" description="Helical" evidence="9">
    <location>
        <begin position="307"/>
        <end position="324"/>
    </location>
</feature>
<evidence type="ECO:0000256" key="5">
    <source>
        <dbReference type="ARBA" id="ARBA00023136"/>
    </source>
</evidence>
<evidence type="ECO:0000256" key="8">
    <source>
        <dbReference type="SAM" id="MobiDB-lite"/>
    </source>
</evidence>
<dbReference type="Pfam" id="PF08016">
    <property type="entry name" value="PKD_channel"/>
    <property type="match status" value="1"/>
</dbReference>
<keyword evidence="4 9" id="KW-1133">Transmembrane helix</keyword>
<dbReference type="EMBL" id="JARBDR010000214">
    <property type="protein sequence ID" value="KAJ8318188.1"/>
    <property type="molecule type" value="Genomic_DNA"/>
</dbReference>
<organism evidence="11 12">
    <name type="scientific">Tegillarca granosa</name>
    <name type="common">Malaysian cockle</name>
    <name type="synonym">Anadara granosa</name>
    <dbReference type="NCBI Taxonomy" id="220873"/>
    <lineage>
        <taxon>Eukaryota</taxon>
        <taxon>Metazoa</taxon>
        <taxon>Spiralia</taxon>
        <taxon>Lophotrochozoa</taxon>
        <taxon>Mollusca</taxon>
        <taxon>Bivalvia</taxon>
        <taxon>Autobranchia</taxon>
        <taxon>Pteriomorphia</taxon>
        <taxon>Arcoida</taxon>
        <taxon>Arcoidea</taxon>
        <taxon>Arcidae</taxon>
        <taxon>Tegillarca</taxon>
    </lineage>
</organism>
<sequence>MGSSPGWYFSRMQVHDIQTGDRYYFVGENWLSLDDDDGLIDRVIPIAGRAELTNFSYLFWNKTKHSLTDGHIWFSVFQRPVRSSFTRVQRATCCLSLLFCSMLANIAWYQSDDGASPNEYKLGPVKFTLQGLYVGLMASLMAFPINIIIVCLFRHPQKGRKAKLMLSKNQDNKNEIKTETEGSEKPVDEKAGEKNDCQIQEPTLVKEKSVLDADFVEVELKKQKDFLDTGDDEQRLMTSTPSMIHENSQGKPIEIPLKSEKEKERKKPFRLPFWSIYVAYVLSFCSVAVSFWATIEFGGVFGLEKSIEWLISFFVSCIESIFFSQPIKDLHNKHKCILTVIIIAIFYALVIKKPDSSSEENEDNNLRDKEEWLHEHLSEKDLSDPEKLKMLETMKSSAPLPPELDFVKTAREERENKSQCRAKELAMYSMLKEIALCMVFLYLCLMIGYSNRDPWSYHLFTTYDKIFNKAQFAGDNYSIEFEQIESYDHFWNWTENALVQGLYNKDWYNGDIQEDRVIQDLNSISLGGARLRQLRVTSDRCLHPVNYFADECIEEYGIFKEDKDTYLPGWIKNETGGSGHPSFTYQSGSKLDGYPYWGKMATYSGGGYVADLGTNMASAVELIDTLKQNRWIDKYTKAVFVEINLFNPNHNLWGISMYLLEFLQTGGIEPFARWHIFKLDRYIGPFMYFVMAIELVTIMFVIFYTVKEVRKFRSMGKQYFKEFWNVWEMTALLVAYVLVLVFIYRAVLSVQIMNRIHSKPDEFVNMYFTILWDEVSYFIGILVFMETLRFLRLLRFNKKISLMGSTLLYVGKPILSFGFVFSIAFMSFAATAYMFFMSLLYDFRTYITTLETLMSMMLGKFDYTAAMTTTKVTGPLLFGFFCFCFNFILINFFLTILIDGFEAVRSDLDKQSNEHEVIEFMMKKLKHLIGFGKPPQRKRPGYLNDPRKNAYIYIEGKTPDEEKIAELDNKVVNMIEKMNTFMDVTSPDEEEGINEEMEKIKNKKKRKILLLNKSTITT</sequence>
<evidence type="ECO:0000256" key="7">
    <source>
        <dbReference type="PROSITE-ProRule" id="PRU00152"/>
    </source>
</evidence>
<dbReference type="Gene3D" id="2.60.60.20">
    <property type="entry name" value="PLAT/LH2 domain"/>
    <property type="match status" value="1"/>
</dbReference>
<evidence type="ECO:0000256" key="6">
    <source>
        <dbReference type="ARBA" id="ARBA00023180"/>
    </source>
</evidence>
<name>A0ABQ9FLP8_TEGGR</name>
<reference evidence="11 12" key="1">
    <citation type="submission" date="2022-12" db="EMBL/GenBank/DDBJ databases">
        <title>Chromosome-level genome of Tegillarca granosa.</title>
        <authorList>
            <person name="Kim J."/>
        </authorList>
    </citation>
    <scope>NUCLEOTIDE SEQUENCE [LARGE SCALE GENOMIC DNA]</scope>
    <source>
        <strain evidence="11">Teg-2019</strain>
        <tissue evidence="11">Adductor muscle</tissue>
    </source>
</reference>
<dbReference type="Proteomes" id="UP001217089">
    <property type="component" value="Unassembled WGS sequence"/>
</dbReference>
<feature type="transmembrane region" description="Helical" evidence="9">
    <location>
        <begin position="271"/>
        <end position="295"/>
    </location>
</feature>
<feature type="transmembrane region" description="Helical" evidence="9">
    <location>
        <begin position="726"/>
        <end position="747"/>
    </location>
</feature>
<feature type="transmembrane region" description="Helical" evidence="9">
    <location>
        <begin position="876"/>
        <end position="898"/>
    </location>
</feature>
<evidence type="ECO:0000313" key="12">
    <source>
        <dbReference type="Proteomes" id="UP001217089"/>
    </source>
</evidence>
<accession>A0ABQ9FLP8</accession>
<feature type="transmembrane region" description="Helical" evidence="9">
    <location>
        <begin position="336"/>
        <end position="351"/>
    </location>
</feature>
<dbReference type="PROSITE" id="PS50095">
    <property type="entry name" value="PLAT"/>
    <property type="match status" value="1"/>
</dbReference>
<dbReference type="PRINTS" id="PR01433">
    <property type="entry name" value="POLYCYSTIN2"/>
</dbReference>
<gene>
    <name evidence="11" type="ORF">KUTeg_003279</name>
</gene>
<feature type="transmembrane region" description="Helical" evidence="9">
    <location>
        <begin position="814"/>
        <end position="836"/>
    </location>
</feature>
<dbReference type="InterPro" id="IPR051223">
    <property type="entry name" value="Polycystin"/>
</dbReference>
<feature type="transmembrane region" description="Helical" evidence="9">
    <location>
        <begin position="91"/>
        <end position="111"/>
    </location>
</feature>
<evidence type="ECO:0000256" key="2">
    <source>
        <dbReference type="ARBA" id="ARBA00007200"/>
    </source>
</evidence>
<proteinExistence type="inferred from homology"/>
<feature type="transmembrane region" description="Helical" evidence="9">
    <location>
        <begin position="131"/>
        <end position="153"/>
    </location>
</feature>
<dbReference type="PANTHER" id="PTHR10877:SF194">
    <property type="entry name" value="LOCATION OF VULVA DEFECTIVE 1"/>
    <property type="match status" value="1"/>
</dbReference>
<feature type="domain" description="PLAT" evidence="10">
    <location>
        <begin position="1"/>
        <end position="45"/>
    </location>
</feature>
<comment type="caution">
    <text evidence="11">The sequence shown here is derived from an EMBL/GenBank/DDBJ whole genome shotgun (WGS) entry which is preliminary data.</text>
</comment>
<dbReference type="InterPro" id="IPR003915">
    <property type="entry name" value="PKD_2"/>
</dbReference>
<dbReference type="InterPro" id="IPR001024">
    <property type="entry name" value="PLAT/LH2_dom"/>
</dbReference>
<comment type="caution">
    <text evidence="7">Lacks conserved residue(s) required for the propagation of feature annotation.</text>
</comment>
<comment type="subcellular location">
    <subcellularLocation>
        <location evidence="1">Membrane</location>
        <topology evidence="1">Multi-pass membrane protein</topology>
    </subcellularLocation>
</comment>
<evidence type="ECO:0000256" key="9">
    <source>
        <dbReference type="SAM" id="Phobius"/>
    </source>
</evidence>
<dbReference type="PANTHER" id="PTHR10877">
    <property type="entry name" value="POLYCYSTIN FAMILY MEMBER"/>
    <property type="match status" value="1"/>
</dbReference>
<comment type="similarity">
    <text evidence="2">Belongs to the polycystin family.</text>
</comment>
<protein>
    <recommendedName>
        <fullName evidence="10">PLAT domain-containing protein</fullName>
    </recommendedName>
</protein>
<keyword evidence="6" id="KW-0325">Glycoprotein</keyword>
<evidence type="ECO:0000259" key="10">
    <source>
        <dbReference type="PROSITE" id="PS50095"/>
    </source>
</evidence>
<keyword evidence="12" id="KW-1185">Reference proteome</keyword>
<keyword evidence="3 9" id="KW-0812">Transmembrane</keyword>
<evidence type="ECO:0000313" key="11">
    <source>
        <dbReference type="EMBL" id="KAJ8318188.1"/>
    </source>
</evidence>
<keyword evidence="5 9" id="KW-0472">Membrane</keyword>
<feature type="region of interest" description="Disordered" evidence="8">
    <location>
        <begin position="172"/>
        <end position="194"/>
    </location>
</feature>
<evidence type="ECO:0000256" key="4">
    <source>
        <dbReference type="ARBA" id="ARBA00022989"/>
    </source>
</evidence>
<feature type="transmembrane region" description="Helical" evidence="9">
    <location>
        <begin position="686"/>
        <end position="706"/>
    </location>
</feature>
<dbReference type="InterPro" id="IPR046791">
    <property type="entry name" value="Polycystin_dom"/>
</dbReference>
<dbReference type="InterPro" id="IPR013122">
    <property type="entry name" value="PKD1_2_channel"/>
</dbReference>
<dbReference type="Pfam" id="PF20519">
    <property type="entry name" value="Polycystin_dom"/>
    <property type="match status" value="1"/>
</dbReference>
<evidence type="ECO:0000256" key="3">
    <source>
        <dbReference type="ARBA" id="ARBA00022692"/>
    </source>
</evidence>